<accession>A0AA38FYH2</accession>
<sequence length="207" mass="23647">VFAFPFAKLIKEESYNDKIPNDHLLHENMESKKREVMNPEQLRFTQPNIAPYFRNPTHPSVAHPSVEETVTLIREGHLDPAVFGELTVHRDKEGVVWCEDNRRLYVLREAGIKSVKVKFNNNDFKSRIQDKEKLNDPAFMPRIRAGGTSTDQITDKCVFPESSSCYEGENESRLLGIVRAVSGAVIVAFAAWGLYNLLTQFDDHNNK</sequence>
<dbReference type="Proteomes" id="UP000824469">
    <property type="component" value="Unassembled WGS sequence"/>
</dbReference>
<evidence type="ECO:0000313" key="3">
    <source>
        <dbReference type="Proteomes" id="UP000824469"/>
    </source>
</evidence>
<comment type="caution">
    <text evidence="2">The sequence shown here is derived from an EMBL/GenBank/DDBJ whole genome shotgun (WGS) entry which is preliminary data.</text>
</comment>
<keyword evidence="3" id="KW-1185">Reference proteome</keyword>
<feature type="transmembrane region" description="Helical" evidence="1">
    <location>
        <begin position="174"/>
        <end position="198"/>
    </location>
</feature>
<dbReference type="OMA" id="KDMRFTQ"/>
<feature type="non-terminal residue" evidence="2">
    <location>
        <position position="1"/>
    </location>
</feature>
<proteinExistence type="predicted"/>
<reference evidence="2 3" key="1">
    <citation type="journal article" date="2021" name="Nat. Plants">
        <title>The Taxus genome provides insights into paclitaxel biosynthesis.</title>
        <authorList>
            <person name="Xiong X."/>
            <person name="Gou J."/>
            <person name="Liao Q."/>
            <person name="Li Y."/>
            <person name="Zhou Q."/>
            <person name="Bi G."/>
            <person name="Li C."/>
            <person name="Du R."/>
            <person name="Wang X."/>
            <person name="Sun T."/>
            <person name="Guo L."/>
            <person name="Liang H."/>
            <person name="Lu P."/>
            <person name="Wu Y."/>
            <person name="Zhang Z."/>
            <person name="Ro D.K."/>
            <person name="Shang Y."/>
            <person name="Huang S."/>
            <person name="Yan J."/>
        </authorList>
    </citation>
    <scope>NUCLEOTIDE SEQUENCE [LARGE SCALE GENOMIC DNA]</scope>
    <source>
        <strain evidence="2">Ta-2019</strain>
    </source>
</reference>
<gene>
    <name evidence="2" type="ORF">KI387_028161</name>
</gene>
<keyword evidence="1" id="KW-0812">Transmembrane</keyword>
<evidence type="ECO:0000256" key="1">
    <source>
        <dbReference type="SAM" id="Phobius"/>
    </source>
</evidence>
<organism evidence="2 3">
    <name type="scientific">Taxus chinensis</name>
    <name type="common">Chinese yew</name>
    <name type="synonym">Taxus wallichiana var. chinensis</name>
    <dbReference type="NCBI Taxonomy" id="29808"/>
    <lineage>
        <taxon>Eukaryota</taxon>
        <taxon>Viridiplantae</taxon>
        <taxon>Streptophyta</taxon>
        <taxon>Embryophyta</taxon>
        <taxon>Tracheophyta</taxon>
        <taxon>Spermatophyta</taxon>
        <taxon>Pinopsida</taxon>
        <taxon>Pinidae</taxon>
        <taxon>Conifers II</taxon>
        <taxon>Cupressales</taxon>
        <taxon>Taxaceae</taxon>
        <taxon>Taxus</taxon>
    </lineage>
</organism>
<protein>
    <submittedName>
        <fullName evidence="2">Uncharacterized protein</fullName>
    </submittedName>
</protein>
<keyword evidence="1" id="KW-0472">Membrane</keyword>
<name>A0AA38FYH2_TAXCH</name>
<dbReference type="AlphaFoldDB" id="A0AA38FYH2"/>
<evidence type="ECO:0000313" key="2">
    <source>
        <dbReference type="EMBL" id="KAH9313126.1"/>
    </source>
</evidence>
<keyword evidence="1" id="KW-1133">Transmembrane helix</keyword>
<dbReference type="EMBL" id="JAHRHJ020000006">
    <property type="protein sequence ID" value="KAH9313126.1"/>
    <property type="molecule type" value="Genomic_DNA"/>
</dbReference>